<feature type="region of interest" description="Disordered" evidence="3">
    <location>
        <begin position="385"/>
        <end position="411"/>
    </location>
</feature>
<feature type="region of interest" description="Disordered" evidence="3">
    <location>
        <begin position="163"/>
        <end position="184"/>
    </location>
</feature>
<sequence length="2318" mass="257726">MLNVPEGGRLGPADARRTLGIRPGGPPSNQIILDQENFEDLLSPTNPDCLSSSRLPIHLQNPSLPFPSRFPSSEQASSPSRQKIDLRHAISDEGVKNSPINSRGLYETQKLLLHLLDKLEMREQAPDILERAAISAREISGRMKGKWKGRVVRIGQAISSAAHTVSTPGLGHGQGNTSAGTGIGSEDLEDQIVLEEGEWDTESTYDLVEQTRGLFSLAEKQGLDLFSDSQGMDITTLNAAPVKIKRRAGRFSSVSPGLQKGKQTNTNAGLTTTDLSSPRASTSTVPSVSGSYLLEKTLAVLQSLTSVDSLHPIRLFRPLLPPHAMQAACLDIASYIYRKGDEKIKIKVVSIMIDGWYSMGKMEMRVVEWLEGRIEDLLKRLARERREPRNTEKGGWAEKGHSPTSPDFTVPTVAISDATDTSTSQSSTGWKRFSPTSTFYPSDMPGLLYTQSIQNSSSIAINIAALIPRLLTAIISTIDTAHFEPTAIFRIQRLISLIIKAKPDVPLDLLEIIAYAPPGPRRIAAEILSTFFPSSMGHNMISRRLATFDYKAQRIRWETGQSSALGEDQTEDHHFIPWRFSSNDDVTETIKCSVCGNPPRGFGLQCTMCKETRHLNCFANFDQGNFDGVFVYEIETLSHAPSSHERHGTLLASSRYTNIKFCPALPSTEEKIIDGNVPRCQMTCRRLKQHDLFLANLFTLTLCGFCCKPLWGLAKQAYACRNDCQRFFHPECINQIEREGGDKCRAGRHVTINEVSKEGKDPFVISLDDLQASFKQHYEDIPMLKEDMFQLTFDEIGVCFGMLWIQHQLVKNGIASGSLRVHTEGIKVNTSDPLDLRPTLRVYEECLQAHDQKVSPAMADYIHFSNLGKPQGTEYLFSGKWLAYVTALLRTPTCNALHTEQLVADEVLLTPQGSPTRDNENGEDGKCYETLSLEVVTQSLAFDLYLKNERISVHFIHHLALCGFISVPHFFQPKISPETQAGFILPLLMDASPTTEILVLAIEALLNDLDLALNELGLRLICTRAWPSLLCLQYFLERLGKAVLGWLMSEEECLRDIIKIYASQHHRIPGVRSSPVAPKGSVDAYKADRQRLGTIYVKSWLHAMHDLYPDLYAVMVYDRCKHAAENIIIEDMGGTGEVQRASKMAGITVSKMVNMGEAGVLFSTVMEILTKWLEDLGTLAEKDVAYRALPRLLNHQHSNSLDIMSSSLVASLESMVDFTRVCRWMRVLSFSGVEIPWEALLALVDQQATGNLSTRDKSYSVSEAKLDLVIAVGANCTPIEASKFIALCARVGTGIFTDISNNPDNLTDMDLDVVQRAMLLILQAYGVTVDDIIDTSFGSKGVEVEQTPSTIKKRQTVVTQARVQLDADMVLTAARLLKKDGCPCEIILDFLWLLSAKAAMVDDLNGSLYQISPILYNLLWPLLDCQIDRRSRARILLKLLSVNPAPLDLIIRSQMHSFENERMLARERLVTFIIELADQSITYEVSNWRDSAVSLILIFFEILMSSKEPTPNNLIIIKALLPIHLKAISICFEEYLLKSSDERRLALLTHLSRIRLALPDWGIISWVVIDELLDEEAASLKQFKPIRQSDTVGGLADVQNVTYSLISFGLEMLASGVTISWMAAQRFARHVKAACSSPWLHSTMFTAAMLPALRSVLDSSARILISGDTHETKTKKSALVGNLFTGMVIEFGDEIEKYDFISQRTLLDIMMIVFFKQNVVPIQRLARNILFKIADLVSMANCSQNRLLALQVLQVAIIRVEREAISRAIPLLFSKVAITMVNEIEAEYGDQAVIEQCQSFLKTIVNSFGRSGLYQQLFLNDSNAVNKGHSNVSPLGKAFQVLYPGNQTEEVARVYSPDRVFKDLLEAAKGQRNHLEIILQSFDGFVQAFNQISESGAQEFGSFLNKLSKTISENAWDFDPNPILRASNRVLCLTPSSSAVHVLNQISAILSLCLENCKVERQTIVDLFETAKRISEKTATDNQIERVLFQATKTIVSGLPIAPVSLYALLDSLTTHVYRETPAVISPVPTEYARLLSDIAPGCVKILFKSHPVLTNSTMTADVLLGILTHTGMALCQAEILMPGLLGKSMSKFTLNATSIQLHFFLFLLLSSLNITMGGARTRLYSLYPILSRAIALCLRASADYMTIDDSEGNASEMVSLVFMVFRVSLLAIHDGPLRNTEQGYSEAEDDAINTMWSRVWPEWSRLITFSFDQKSINGGLKSVTQTVLLDLIIFLGDLQSPVLLRHSENFLVALAMLRYQEKNGISNTSSKIQKATQTMEKIGSHGVSGPPDRVGIVTHLREDLLATERIKRLNKNL</sequence>
<evidence type="ECO:0000256" key="3">
    <source>
        <dbReference type="SAM" id="MobiDB-lite"/>
    </source>
</evidence>
<dbReference type="Gene3D" id="3.30.60.20">
    <property type="match status" value="1"/>
</dbReference>
<proteinExistence type="predicted"/>
<keyword evidence="6" id="KW-1185">Reference proteome</keyword>
<feature type="domain" description="Phorbol-ester/DAG-type" evidence="4">
    <location>
        <begin position="689"/>
        <end position="744"/>
    </location>
</feature>
<feature type="region of interest" description="Disordered" evidence="3">
    <location>
        <begin position="1"/>
        <end position="29"/>
    </location>
</feature>
<evidence type="ECO:0000256" key="2">
    <source>
        <dbReference type="ARBA" id="ARBA00022833"/>
    </source>
</evidence>
<keyword evidence="1" id="KW-0479">Metal-binding</keyword>
<feature type="region of interest" description="Disordered" evidence="3">
    <location>
        <begin position="62"/>
        <end position="82"/>
    </location>
</feature>
<name>A0AAJ8M0B3_9TREE</name>
<dbReference type="InterPro" id="IPR002219">
    <property type="entry name" value="PKC_DAG/PE"/>
</dbReference>
<feature type="compositionally biased region" description="Basic and acidic residues" evidence="3">
    <location>
        <begin position="385"/>
        <end position="401"/>
    </location>
</feature>
<reference evidence="5" key="1">
    <citation type="submission" date="2016-06" db="EMBL/GenBank/DDBJ databases">
        <authorList>
            <person name="Cuomo C."/>
            <person name="Litvintseva A."/>
            <person name="Heitman J."/>
            <person name="Chen Y."/>
            <person name="Sun S."/>
            <person name="Springer D."/>
            <person name="Dromer F."/>
            <person name="Young S."/>
            <person name="Zeng Q."/>
            <person name="Chapman S."/>
            <person name="Gujja S."/>
            <person name="Saif S."/>
            <person name="Birren B."/>
        </authorList>
    </citation>
    <scope>NUCLEOTIDE SEQUENCE</scope>
    <source>
        <strain evidence="5">CBS 7841</strain>
    </source>
</reference>
<dbReference type="GeneID" id="91085793"/>
<feature type="domain" description="Phorbol-ester/DAG-type" evidence="4">
    <location>
        <begin position="572"/>
        <end position="625"/>
    </location>
</feature>
<reference evidence="5" key="3">
    <citation type="submission" date="2024-01" db="EMBL/GenBank/DDBJ databases">
        <authorList>
            <person name="Coelho M.A."/>
            <person name="David-Palma M."/>
            <person name="Shea T."/>
            <person name="Sun S."/>
            <person name="Cuomo C.A."/>
            <person name="Heitman J."/>
        </authorList>
    </citation>
    <scope>NUCLEOTIDE SEQUENCE</scope>
    <source>
        <strain evidence="5">CBS 7841</strain>
    </source>
</reference>
<dbReference type="CDD" id="cd20805">
    <property type="entry name" value="C1_DGK_rpt2"/>
    <property type="match status" value="1"/>
</dbReference>
<organism evidence="5 6">
    <name type="scientific">Cryptococcus depauperatus CBS 7841</name>
    <dbReference type="NCBI Taxonomy" id="1295531"/>
    <lineage>
        <taxon>Eukaryota</taxon>
        <taxon>Fungi</taxon>
        <taxon>Dikarya</taxon>
        <taxon>Basidiomycota</taxon>
        <taxon>Agaricomycotina</taxon>
        <taxon>Tremellomycetes</taxon>
        <taxon>Tremellales</taxon>
        <taxon>Cryptococcaceae</taxon>
        <taxon>Cryptococcus</taxon>
    </lineage>
</organism>
<dbReference type="CDD" id="cd00029">
    <property type="entry name" value="C1"/>
    <property type="match status" value="1"/>
</dbReference>
<dbReference type="EMBL" id="CP143785">
    <property type="protein sequence ID" value="WVN86416.1"/>
    <property type="molecule type" value="Genomic_DNA"/>
</dbReference>
<evidence type="ECO:0000259" key="4">
    <source>
        <dbReference type="PROSITE" id="PS50081"/>
    </source>
</evidence>
<feature type="compositionally biased region" description="Low complexity" evidence="3">
    <location>
        <begin position="62"/>
        <end position="73"/>
    </location>
</feature>
<dbReference type="SUPFAM" id="SSF57889">
    <property type="entry name" value="Cysteine-rich domain"/>
    <property type="match status" value="2"/>
</dbReference>
<keyword evidence="2" id="KW-0862">Zinc</keyword>
<dbReference type="GO" id="GO:0046872">
    <property type="term" value="F:metal ion binding"/>
    <property type="evidence" value="ECO:0007669"/>
    <property type="project" value="UniProtKB-KW"/>
</dbReference>
<dbReference type="KEGG" id="cdep:91085793"/>
<gene>
    <name evidence="5" type="ORF">L203_101580</name>
</gene>
<dbReference type="Proteomes" id="UP000094043">
    <property type="component" value="Chromosome 2"/>
</dbReference>
<evidence type="ECO:0000256" key="1">
    <source>
        <dbReference type="ARBA" id="ARBA00022723"/>
    </source>
</evidence>
<protein>
    <recommendedName>
        <fullName evidence="4">Phorbol-ester/DAG-type domain-containing protein</fullName>
    </recommendedName>
</protein>
<dbReference type="RefSeq" id="XP_066067116.1">
    <property type="nucleotide sequence ID" value="XM_066211019.1"/>
</dbReference>
<evidence type="ECO:0000313" key="6">
    <source>
        <dbReference type="Proteomes" id="UP000094043"/>
    </source>
</evidence>
<dbReference type="InterPro" id="IPR046349">
    <property type="entry name" value="C1-like_sf"/>
</dbReference>
<feature type="region of interest" description="Disordered" evidence="3">
    <location>
        <begin position="252"/>
        <end position="282"/>
    </location>
</feature>
<accession>A0AAJ8M0B3</accession>
<reference evidence="5" key="2">
    <citation type="journal article" date="2022" name="Elife">
        <title>Obligate sexual reproduction of a homothallic fungus closely related to the Cryptococcus pathogenic species complex.</title>
        <authorList>
            <person name="Passer A.R."/>
            <person name="Clancey S.A."/>
            <person name="Shea T."/>
            <person name="David-Palma M."/>
            <person name="Averette A.F."/>
            <person name="Boekhout T."/>
            <person name="Porcel B.M."/>
            <person name="Nowrousian M."/>
            <person name="Cuomo C.A."/>
            <person name="Sun S."/>
            <person name="Heitman J."/>
            <person name="Coelho M.A."/>
        </authorList>
    </citation>
    <scope>NUCLEOTIDE SEQUENCE</scope>
    <source>
        <strain evidence="5">CBS 7841</strain>
    </source>
</reference>
<evidence type="ECO:0000313" key="5">
    <source>
        <dbReference type="EMBL" id="WVN86416.1"/>
    </source>
</evidence>
<dbReference type="PROSITE" id="PS50081">
    <property type="entry name" value="ZF_DAG_PE_2"/>
    <property type="match status" value="2"/>
</dbReference>